<sequence>MSKRIFISLPVNDLSASIAFYKALGFEQNLPFSDDTAAGMIWSEAIHVMLLSHAKWRSFTELPLPPAGTAGHMLNLSLDSREAVDQMNQAAAAHGGRADVNPVQDHGFMYSRDLADPDGHLWGAFWMDPAAMPGADRA</sequence>
<dbReference type="InterPro" id="IPR037523">
    <property type="entry name" value="VOC_core"/>
</dbReference>
<dbReference type="PROSITE" id="PS51819">
    <property type="entry name" value="VOC"/>
    <property type="match status" value="1"/>
</dbReference>
<dbReference type="Gene3D" id="3.10.180.10">
    <property type="entry name" value="2,3-Dihydroxybiphenyl 1,2-Dioxygenase, domain 1"/>
    <property type="match status" value="1"/>
</dbReference>
<organism evidence="2 3">
    <name type="scientific">Roseateles aquae</name>
    <dbReference type="NCBI Taxonomy" id="3077235"/>
    <lineage>
        <taxon>Bacteria</taxon>
        <taxon>Pseudomonadati</taxon>
        <taxon>Pseudomonadota</taxon>
        <taxon>Betaproteobacteria</taxon>
        <taxon>Burkholderiales</taxon>
        <taxon>Sphaerotilaceae</taxon>
        <taxon>Roseateles</taxon>
    </lineage>
</organism>
<dbReference type="Proteomes" id="UP001246372">
    <property type="component" value="Unassembled WGS sequence"/>
</dbReference>
<feature type="domain" description="VOC" evidence="1">
    <location>
        <begin position="3"/>
        <end position="127"/>
    </location>
</feature>
<reference evidence="2" key="1">
    <citation type="submission" date="2023-09" db="EMBL/GenBank/DDBJ databases">
        <title>Paucibacter sp. APW11 Genome sequencing and assembly.</title>
        <authorList>
            <person name="Kim I."/>
        </authorList>
    </citation>
    <scope>NUCLEOTIDE SEQUENCE</scope>
    <source>
        <strain evidence="2">APW11</strain>
    </source>
</reference>
<evidence type="ECO:0000313" key="3">
    <source>
        <dbReference type="Proteomes" id="UP001246372"/>
    </source>
</evidence>
<evidence type="ECO:0000313" key="2">
    <source>
        <dbReference type="EMBL" id="MDT9001091.1"/>
    </source>
</evidence>
<dbReference type="SUPFAM" id="SSF54593">
    <property type="entry name" value="Glyoxalase/Bleomycin resistance protein/Dihydroxybiphenyl dioxygenase"/>
    <property type="match status" value="1"/>
</dbReference>
<dbReference type="RefSeq" id="WP_315651975.1">
    <property type="nucleotide sequence ID" value="NZ_JAVXZY010000007.1"/>
</dbReference>
<keyword evidence="3" id="KW-1185">Reference proteome</keyword>
<proteinExistence type="predicted"/>
<name>A0ABU3PEV7_9BURK</name>
<evidence type="ECO:0000259" key="1">
    <source>
        <dbReference type="PROSITE" id="PS51819"/>
    </source>
</evidence>
<dbReference type="InterPro" id="IPR029068">
    <property type="entry name" value="Glyas_Bleomycin-R_OHBP_Dase"/>
</dbReference>
<dbReference type="EMBL" id="JAVXZY010000007">
    <property type="protein sequence ID" value="MDT9001091.1"/>
    <property type="molecule type" value="Genomic_DNA"/>
</dbReference>
<dbReference type="PANTHER" id="PTHR36503">
    <property type="entry name" value="BLR2520 PROTEIN"/>
    <property type="match status" value="1"/>
</dbReference>
<dbReference type="PANTHER" id="PTHR36503:SF2">
    <property type="entry name" value="BLR2408 PROTEIN"/>
    <property type="match status" value="1"/>
</dbReference>
<dbReference type="Pfam" id="PF00903">
    <property type="entry name" value="Glyoxalase"/>
    <property type="match status" value="1"/>
</dbReference>
<gene>
    <name evidence="2" type="ORF">RQP53_17565</name>
</gene>
<protein>
    <submittedName>
        <fullName evidence="2">VOC family protein</fullName>
    </submittedName>
</protein>
<dbReference type="InterPro" id="IPR004360">
    <property type="entry name" value="Glyas_Fos-R_dOase_dom"/>
</dbReference>
<accession>A0ABU3PEV7</accession>
<comment type="caution">
    <text evidence="2">The sequence shown here is derived from an EMBL/GenBank/DDBJ whole genome shotgun (WGS) entry which is preliminary data.</text>
</comment>